<sequence>MQQGHLEAVKAYKETISKFKILSNGLPGFLL</sequence>
<proteinExistence type="predicted"/>
<name>F4BKG8_9GAMM</name>
<organism evidence="1 2">
    <name type="scientific">Francisella hispaniensis</name>
    <dbReference type="NCBI Taxonomy" id="622488"/>
    <lineage>
        <taxon>Bacteria</taxon>
        <taxon>Pseudomonadati</taxon>
        <taxon>Pseudomonadota</taxon>
        <taxon>Gammaproteobacteria</taxon>
        <taxon>Thiotrichales</taxon>
        <taxon>Francisellaceae</taxon>
        <taxon>Francisella</taxon>
    </lineage>
</organism>
<dbReference type="Proteomes" id="UP000008303">
    <property type="component" value="Chromosome"/>
</dbReference>
<gene>
    <name evidence="1" type="ordered locus">FN3523_0805</name>
</gene>
<accession>F4BKG8</accession>
<evidence type="ECO:0000313" key="2">
    <source>
        <dbReference type="Proteomes" id="UP000008303"/>
    </source>
</evidence>
<dbReference type="KEGG" id="fcn:FN3523_0805"/>
<dbReference type="AlphaFoldDB" id="F4BKG8"/>
<evidence type="ECO:0000313" key="1">
    <source>
        <dbReference type="EMBL" id="AEB28662.1"/>
    </source>
</evidence>
<protein>
    <submittedName>
        <fullName evidence="1">Uncharacterized protein</fullName>
    </submittedName>
</protein>
<dbReference type="EMBL" id="CP002558">
    <property type="protein sequence ID" value="AEB28662.1"/>
    <property type="molecule type" value="Genomic_DNA"/>
</dbReference>
<dbReference type="HOGENOM" id="CLU_218710_0_0_6"/>
<reference evidence="2" key="1">
    <citation type="journal article" date="2011" name="Appl. Environ. Microbiol.">
        <title>Common ancestry and novel genetic traits of Francisella novicida-like isolates from North America and Australia as revealed by comparative genomic analyses.</title>
        <authorList>
            <person name="Siddaramappa S."/>
            <person name="Challacombe J.F."/>
            <person name="Petersen J.M."/>
            <person name="Pillai S."/>
            <person name="Hogg G."/>
            <person name="Kuske C.R."/>
        </authorList>
    </citation>
    <scope>NUCLEOTIDE SEQUENCE [LARGE SCALE GENOMIC DNA]</scope>
    <source>
        <strain evidence="2">3523</strain>
    </source>
</reference>